<name>A0AAN9GF42_9CAEN</name>
<feature type="compositionally biased region" description="Polar residues" evidence="1">
    <location>
        <begin position="58"/>
        <end position="72"/>
    </location>
</feature>
<feature type="signal peptide" evidence="3">
    <location>
        <begin position="1"/>
        <end position="18"/>
    </location>
</feature>
<dbReference type="AlphaFoldDB" id="A0AAN9GF42"/>
<evidence type="ECO:0000256" key="2">
    <source>
        <dbReference type="SAM" id="Phobius"/>
    </source>
</evidence>
<feature type="transmembrane region" description="Helical" evidence="2">
    <location>
        <begin position="79"/>
        <end position="100"/>
    </location>
</feature>
<keyword evidence="3" id="KW-0732">Signal</keyword>
<feature type="region of interest" description="Disordered" evidence="1">
    <location>
        <begin position="107"/>
        <end position="132"/>
    </location>
</feature>
<evidence type="ECO:0000256" key="3">
    <source>
        <dbReference type="SAM" id="SignalP"/>
    </source>
</evidence>
<organism evidence="4 5">
    <name type="scientific">Littorina saxatilis</name>
    <dbReference type="NCBI Taxonomy" id="31220"/>
    <lineage>
        <taxon>Eukaryota</taxon>
        <taxon>Metazoa</taxon>
        <taxon>Spiralia</taxon>
        <taxon>Lophotrochozoa</taxon>
        <taxon>Mollusca</taxon>
        <taxon>Gastropoda</taxon>
        <taxon>Caenogastropoda</taxon>
        <taxon>Littorinimorpha</taxon>
        <taxon>Littorinoidea</taxon>
        <taxon>Littorinidae</taxon>
        <taxon>Littorina</taxon>
    </lineage>
</organism>
<dbReference type="Proteomes" id="UP001374579">
    <property type="component" value="Unassembled WGS sequence"/>
</dbReference>
<keyword evidence="5" id="KW-1185">Reference proteome</keyword>
<accession>A0AAN9GF42</accession>
<reference evidence="4 5" key="1">
    <citation type="submission" date="2024-02" db="EMBL/GenBank/DDBJ databases">
        <title>Chromosome-scale genome assembly of the rough periwinkle Littorina saxatilis.</title>
        <authorList>
            <person name="De Jode A."/>
            <person name="Faria R."/>
            <person name="Formenti G."/>
            <person name="Sims Y."/>
            <person name="Smith T.P."/>
            <person name="Tracey A."/>
            <person name="Wood J.M.D."/>
            <person name="Zagrodzka Z.B."/>
            <person name="Johannesson K."/>
            <person name="Butlin R.K."/>
            <person name="Leder E.H."/>
        </authorList>
    </citation>
    <scope>NUCLEOTIDE SEQUENCE [LARGE SCALE GENOMIC DNA]</scope>
    <source>
        <strain evidence="4">Snail1</strain>
        <tissue evidence="4">Muscle</tissue>
    </source>
</reference>
<evidence type="ECO:0000256" key="1">
    <source>
        <dbReference type="SAM" id="MobiDB-lite"/>
    </source>
</evidence>
<feature type="region of interest" description="Disordered" evidence="1">
    <location>
        <begin position="49"/>
        <end position="72"/>
    </location>
</feature>
<keyword evidence="2" id="KW-1133">Transmembrane helix</keyword>
<comment type="caution">
    <text evidence="4">The sequence shown here is derived from an EMBL/GenBank/DDBJ whole genome shotgun (WGS) entry which is preliminary data.</text>
</comment>
<keyword evidence="2" id="KW-0472">Membrane</keyword>
<keyword evidence="2" id="KW-0812">Transmembrane</keyword>
<evidence type="ECO:0000313" key="4">
    <source>
        <dbReference type="EMBL" id="KAK7106052.1"/>
    </source>
</evidence>
<feature type="chain" id="PRO_5042999398" evidence="3">
    <location>
        <begin position="19"/>
        <end position="132"/>
    </location>
</feature>
<sequence length="132" mass="13913">MAVHVFLTFPVIAISGLGSGNLPVTETTAKTDRGVHENYRIFARNAGTPEVTPVTPAQHKNTTTKKQGNPDQRATLDGFGVGIGITVSLIVITVIVGLVLEFRKKKTESDSPIPPLSSPANPPTLPETSPSS</sequence>
<protein>
    <submittedName>
        <fullName evidence="4">Uncharacterized protein</fullName>
    </submittedName>
</protein>
<evidence type="ECO:0000313" key="5">
    <source>
        <dbReference type="Proteomes" id="UP001374579"/>
    </source>
</evidence>
<proteinExistence type="predicted"/>
<feature type="compositionally biased region" description="Pro residues" evidence="1">
    <location>
        <begin position="112"/>
        <end position="125"/>
    </location>
</feature>
<dbReference type="EMBL" id="JBAMIC010000007">
    <property type="protein sequence ID" value="KAK7106052.1"/>
    <property type="molecule type" value="Genomic_DNA"/>
</dbReference>
<gene>
    <name evidence="4" type="ORF">V1264_017354</name>
</gene>